<keyword evidence="4" id="KW-1185">Reference proteome</keyword>
<reference evidence="3 4" key="1">
    <citation type="journal article" date="2019" name="Int. J. Syst. Evol. Microbiol.">
        <title>The Global Catalogue of Microorganisms (GCM) 10K type strain sequencing project: providing services to taxonomists for standard genome sequencing and annotation.</title>
        <authorList>
            <consortium name="The Broad Institute Genomics Platform"/>
            <consortium name="The Broad Institute Genome Sequencing Center for Infectious Disease"/>
            <person name="Wu L."/>
            <person name="Ma J."/>
        </authorList>
    </citation>
    <scope>NUCLEOTIDE SEQUENCE [LARGE SCALE GENOMIC DNA]</scope>
    <source>
        <strain evidence="3 4">DT92</strain>
    </source>
</reference>
<protein>
    <recommendedName>
        <fullName evidence="2">DUF8070 domain-containing protein</fullName>
    </recommendedName>
</protein>
<feature type="domain" description="DUF8070" evidence="2">
    <location>
        <begin position="1"/>
        <end position="107"/>
    </location>
</feature>
<evidence type="ECO:0000259" key="2">
    <source>
        <dbReference type="Pfam" id="PF26267"/>
    </source>
</evidence>
<evidence type="ECO:0000313" key="4">
    <source>
        <dbReference type="Proteomes" id="UP001596368"/>
    </source>
</evidence>
<evidence type="ECO:0000256" key="1">
    <source>
        <dbReference type="SAM" id="Phobius"/>
    </source>
</evidence>
<dbReference type="InterPro" id="IPR006311">
    <property type="entry name" value="TAT_signal"/>
</dbReference>
<dbReference type="Proteomes" id="UP001596368">
    <property type="component" value="Unassembled WGS sequence"/>
</dbReference>
<comment type="caution">
    <text evidence="3">The sequence shown here is derived from an EMBL/GenBank/DDBJ whole genome shotgun (WGS) entry which is preliminary data.</text>
</comment>
<dbReference type="GeneID" id="81122188"/>
<dbReference type="InterPro" id="IPR058383">
    <property type="entry name" value="DUF8070"/>
</dbReference>
<keyword evidence="1" id="KW-0812">Transmembrane</keyword>
<proteinExistence type="predicted"/>
<dbReference type="RefSeq" id="WP_284012222.1">
    <property type="nucleotide sequence ID" value="NZ_CP126156.1"/>
</dbReference>
<organism evidence="3 4">
    <name type="scientific">Halobaculum litoreum</name>
    <dbReference type="NCBI Taxonomy" id="3031998"/>
    <lineage>
        <taxon>Archaea</taxon>
        <taxon>Methanobacteriati</taxon>
        <taxon>Methanobacteriota</taxon>
        <taxon>Stenosarchaea group</taxon>
        <taxon>Halobacteria</taxon>
        <taxon>Halobacteriales</taxon>
        <taxon>Haloferacaceae</taxon>
        <taxon>Halobaculum</taxon>
    </lineage>
</organism>
<keyword evidence="1" id="KW-1133">Transmembrane helix</keyword>
<accession>A0ABD5XRK9</accession>
<dbReference type="PROSITE" id="PS51318">
    <property type="entry name" value="TAT"/>
    <property type="match status" value="1"/>
</dbReference>
<name>A0ABD5XRK9_9EURY</name>
<sequence>MNWPLVRRGVLRYSVVAAGGVVAALVAAFGPSVAVGTFVAGLVALFWATAGDGNVRTTTAASNADSMGVTGSVRDAREDTPGALDSDVRVFFFGVGLLVCSPVAVAVAVVLL</sequence>
<dbReference type="Pfam" id="PF26267">
    <property type="entry name" value="DUF8070"/>
    <property type="match status" value="1"/>
</dbReference>
<evidence type="ECO:0000313" key="3">
    <source>
        <dbReference type="EMBL" id="MFC7136280.1"/>
    </source>
</evidence>
<dbReference type="EMBL" id="JBHSZG010000001">
    <property type="protein sequence ID" value="MFC7136280.1"/>
    <property type="molecule type" value="Genomic_DNA"/>
</dbReference>
<dbReference type="AlphaFoldDB" id="A0ABD5XRK9"/>
<keyword evidence="1" id="KW-0472">Membrane</keyword>
<feature type="transmembrane region" description="Helical" evidence="1">
    <location>
        <begin position="90"/>
        <end position="111"/>
    </location>
</feature>
<feature type="transmembrane region" description="Helical" evidence="1">
    <location>
        <begin position="21"/>
        <end position="48"/>
    </location>
</feature>
<gene>
    <name evidence="3" type="ORF">ACFQRB_06395</name>
</gene>